<dbReference type="GO" id="GO:0140664">
    <property type="term" value="F:ATP-dependent DNA damage sensor activity"/>
    <property type="evidence" value="ECO:0007669"/>
    <property type="project" value="InterPro"/>
</dbReference>
<proteinExistence type="inferred from homology"/>
<feature type="region of interest" description="Disordered" evidence="5">
    <location>
        <begin position="78"/>
        <end position="131"/>
    </location>
</feature>
<evidence type="ECO:0000259" key="6">
    <source>
        <dbReference type="SMART" id="SM00533"/>
    </source>
</evidence>
<feature type="domain" description="DNA mismatch repair protein MutS core" evidence="6">
    <location>
        <begin position="197"/>
        <end position="520"/>
    </location>
</feature>
<dbReference type="InterPro" id="IPR000432">
    <property type="entry name" value="DNA_mismatch_repair_MutS_C"/>
</dbReference>
<dbReference type="InterPro" id="IPR007696">
    <property type="entry name" value="DNA_mismatch_repair_MutS_core"/>
</dbReference>
<dbReference type="Gene3D" id="3.40.50.300">
    <property type="entry name" value="P-loop containing nucleotide triphosphate hydrolases"/>
    <property type="match status" value="1"/>
</dbReference>
<dbReference type="GO" id="GO:0005524">
    <property type="term" value="F:ATP binding"/>
    <property type="evidence" value="ECO:0007669"/>
    <property type="project" value="UniProtKB-KW"/>
</dbReference>
<evidence type="ECO:0000256" key="3">
    <source>
        <dbReference type="ARBA" id="ARBA00022840"/>
    </source>
</evidence>
<protein>
    <submittedName>
        <fullName evidence="7">Related to MutS protein homolog 5</fullName>
    </submittedName>
</protein>
<dbReference type="SMART" id="SM00533">
    <property type="entry name" value="MUTSd"/>
    <property type="match status" value="1"/>
</dbReference>
<accession>A0A8H8QKH1</accession>
<comment type="similarity">
    <text evidence="1">Belongs to the DNA mismatch repair MutS family.</text>
</comment>
<dbReference type="InterPro" id="IPR036187">
    <property type="entry name" value="DNA_mismatch_repair_MutS_sf"/>
</dbReference>
<dbReference type="SUPFAM" id="SSF48334">
    <property type="entry name" value="DNA repair protein MutS, domain III"/>
    <property type="match status" value="1"/>
</dbReference>
<evidence type="ECO:0000313" key="7">
    <source>
        <dbReference type="EMBL" id="SYW77096.1"/>
    </source>
</evidence>
<feature type="compositionally biased region" description="Basic and acidic residues" evidence="5">
    <location>
        <begin position="105"/>
        <end position="123"/>
    </location>
</feature>
<gene>
    <name evidence="7" type="ORF">UBRO2_01719</name>
</gene>
<feature type="region of interest" description="Disordered" evidence="5">
    <location>
        <begin position="534"/>
        <end position="575"/>
    </location>
</feature>
<dbReference type="InterPro" id="IPR027417">
    <property type="entry name" value="P-loop_NTPase"/>
</dbReference>
<dbReference type="PANTHER" id="PTHR11361:SF20">
    <property type="entry name" value="MUTS PROTEIN HOMOLOG 5"/>
    <property type="match status" value="1"/>
</dbReference>
<reference evidence="7" key="1">
    <citation type="submission" date="2018-08" db="EMBL/GenBank/DDBJ databases">
        <authorList>
            <person name="Guldener U."/>
        </authorList>
    </citation>
    <scope>NUCLEOTIDE SEQUENCE</scope>
    <source>
        <strain evidence="7">UB2</strain>
    </source>
</reference>
<dbReference type="PANTHER" id="PTHR11361">
    <property type="entry name" value="DNA MISMATCH REPAIR PROTEIN MUTS FAMILY MEMBER"/>
    <property type="match status" value="1"/>
</dbReference>
<keyword evidence="8" id="KW-1185">Reference proteome</keyword>
<feature type="compositionally biased region" description="Polar residues" evidence="5">
    <location>
        <begin position="1"/>
        <end position="24"/>
    </location>
</feature>
<evidence type="ECO:0000256" key="1">
    <source>
        <dbReference type="ARBA" id="ARBA00006271"/>
    </source>
</evidence>
<feature type="compositionally biased region" description="Polar residues" evidence="5">
    <location>
        <begin position="539"/>
        <end position="550"/>
    </location>
</feature>
<dbReference type="AlphaFoldDB" id="A0A8H8QKH1"/>
<dbReference type="GO" id="GO:0006298">
    <property type="term" value="P:mismatch repair"/>
    <property type="evidence" value="ECO:0007669"/>
    <property type="project" value="InterPro"/>
</dbReference>
<dbReference type="GO" id="GO:0005634">
    <property type="term" value="C:nucleus"/>
    <property type="evidence" value="ECO:0007669"/>
    <property type="project" value="TreeGrafter"/>
</dbReference>
<dbReference type="Proteomes" id="UP000658997">
    <property type="component" value="Unassembled WGS sequence"/>
</dbReference>
<feature type="region of interest" description="Disordered" evidence="5">
    <location>
        <begin position="1"/>
        <end position="31"/>
    </location>
</feature>
<name>A0A8H8QKH1_9BASI</name>
<dbReference type="Pfam" id="PF00488">
    <property type="entry name" value="MutS_V"/>
    <property type="match status" value="1"/>
</dbReference>
<evidence type="ECO:0000256" key="5">
    <source>
        <dbReference type="SAM" id="MobiDB-lite"/>
    </source>
</evidence>
<dbReference type="GO" id="GO:0030983">
    <property type="term" value="F:mismatched DNA binding"/>
    <property type="evidence" value="ECO:0007669"/>
    <property type="project" value="InterPro"/>
</dbReference>
<dbReference type="GO" id="GO:0051026">
    <property type="term" value="P:chiasma assembly"/>
    <property type="evidence" value="ECO:0007669"/>
    <property type="project" value="TreeGrafter"/>
</dbReference>
<organism evidence="7 8">
    <name type="scientific">Ustilago bromivora</name>
    <dbReference type="NCBI Taxonomy" id="307758"/>
    <lineage>
        <taxon>Eukaryota</taxon>
        <taxon>Fungi</taxon>
        <taxon>Dikarya</taxon>
        <taxon>Basidiomycota</taxon>
        <taxon>Ustilaginomycotina</taxon>
        <taxon>Ustilaginomycetes</taxon>
        <taxon>Ustilaginales</taxon>
        <taxon>Ustilaginaceae</taxon>
        <taxon>Ustilago</taxon>
    </lineage>
</organism>
<evidence type="ECO:0000256" key="4">
    <source>
        <dbReference type="ARBA" id="ARBA00023125"/>
    </source>
</evidence>
<dbReference type="Gene3D" id="1.10.1420.10">
    <property type="match status" value="2"/>
</dbReference>
<sequence length="816" mass="89320">MSIATPSHDFNTASQTAPGRSLPTNDERETSHPPITALAIEAQHAKFGCAVFVEEEQQLLLCEDLSCDFAFDDRDQPDLMPVPAPNPIQARANTGDGHGNNNAHLEQRPSGRDNRLDAAHEGGDDNTDGATPTFSDHAFGFIESLLAQFKPDLIVVSSRCPESFLVMLQYHADQRNSTLQVRSARDFQMTLGLSSIEEATALTRTFAASSVTSGYTSVDDGIMSGLVVLDAKVATAKSPLSESSAELIAIRQALTELGGLPQLCFKLNQGVGTVFSWEKLYKTCNAVLKICSALNGLELAMSGLISDIRFQLIIDPFLRLADKIQEIIDFAESKNKGKVTVKAGLDERLDTLRETEANLPSLLNREAVNLRSNPAFRPTNRINVVYFPQIGYLIVVPAGEVVDMIQDPSLEKPFETQEYVYLRNSRMEFLSDHIEFEGTQQLGDIASYIADREIEILDELYKLLEESSPALLAAHAALSQLDCLIAFARAATLYDLRRPTLVEEQVVRLKGSRHALKALSDESFVPNDIELQGGVGLQTEGNADDTQSGQDPAREAEDEGQQASQTQGPAEVSNKMDGKCSELIWQKLPPATSGASGCGSFVPATRAELVLTRMRQDESVASEGSSFTRELGRLHRAMSMSTKRSLVVLDEVGRECRSDGEYSIIWPHAVRSNRADIRITCTMLADGAGLFIATIDEFLQRGQDCPVVLSATHHLRESPQLASLKYRSYAFTEPSVFAFRNEQERSKDISRTRSQSNERTCKLSSFRPLPTYTTLSPTSTGSNQALLAPPTHVTVLDSAVCPNRLSNELIASAVQA</sequence>
<comment type="caution">
    <text evidence="7">The sequence shown here is derived from an EMBL/GenBank/DDBJ whole genome shotgun (WGS) entry which is preliminary data.</text>
</comment>
<evidence type="ECO:0000313" key="8">
    <source>
        <dbReference type="Proteomes" id="UP000658997"/>
    </source>
</evidence>
<dbReference type="InterPro" id="IPR045076">
    <property type="entry name" value="MutS"/>
</dbReference>
<keyword evidence="2" id="KW-0547">Nucleotide-binding</keyword>
<keyword evidence="4" id="KW-0238">DNA-binding</keyword>
<dbReference type="EMBL" id="ULHB01000023">
    <property type="protein sequence ID" value="SYW77096.1"/>
    <property type="molecule type" value="Genomic_DNA"/>
</dbReference>
<evidence type="ECO:0000256" key="2">
    <source>
        <dbReference type="ARBA" id="ARBA00022741"/>
    </source>
</evidence>
<keyword evidence="3" id="KW-0067">ATP-binding</keyword>